<reference evidence="1" key="1">
    <citation type="submission" date="2018-07" db="EMBL/GenBank/DDBJ databases">
        <authorList>
            <consortium name="GenomeTrakr network: Whole genome sequencing for foodborne pathogen traceback"/>
        </authorList>
    </citation>
    <scope>NUCLEOTIDE SEQUENCE</scope>
    <source>
        <strain evidence="1">FDA00011140</strain>
    </source>
</reference>
<dbReference type="AlphaFoldDB" id="A0A5U5UMT7"/>
<accession>A0A5U5UMT7</accession>
<proteinExistence type="predicted"/>
<organism evidence="1">
    <name type="scientific">Salmonella enterica</name>
    <name type="common">Salmonella choleraesuis</name>
    <dbReference type="NCBI Taxonomy" id="28901"/>
    <lineage>
        <taxon>Bacteria</taxon>
        <taxon>Pseudomonadati</taxon>
        <taxon>Pseudomonadota</taxon>
        <taxon>Gammaproteobacteria</taxon>
        <taxon>Enterobacterales</taxon>
        <taxon>Enterobacteriaceae</taxon>
        <taxon>Salmonella</taxon>
    </lineage>
</organism>
<name>A0A5U5UMT7_SALER</name>
<dbReference type="EMBL" id="AAGPUO010000018">
    <property type="protein sequence ID" value="EBQ6858914.1"/>
    <property type="molecule type" value="Genomic_DNA"/>
</dbReference>
<evidence type="ECO:0000313" key="1">
    <source>
        <dbReference type="EMBL" id="EBQ6858914.1"/>
    </source>
</evidence>
<protein>
    <submittedName>
        <fullName evidence="1">Uncharacterized protein</fullName>
    </submittedName>
</protein>
<sequence length="86" mass="9677">MSEFKGTPGPWFIADDALGNMTHIVLSKQYPFEMMSEENLALITAAPELLEALRKMFRAGQKQNWNERYESEMNAARAAIAKALGK</sequence>
<gene>
    <name evidence="1" type="ORF">BUX03_12975</name>
</gene>
<comment type="caution">
    <text evidence="1">The sequence shown here is derived from an EMBL/GenBank/DDBJ whole genome shotgun (WGS) entry which is preliminary data.</text>
</comment>